<protein>
    <recommendedName>
        <fullName evidence="5">RRM domain-containing protein</fullName>
    </recommendedName>
</protein>
<feature type="compositionally biased region" description="Basic and acidic residues" evidence="4">
    <location>
        <begin position="166"/>
        <end position="178"/>
    </location>
</feature>
<dbReference type="GO" id="GO:0003723">
    <property type="term" value="F:RNA binding"/>
    <property type="evidence" value="ECO:0007669"/>
    <property type="project" value="UniProtKB-UniRule"/>
</dbReference>
<evidence type="ECO:0000256" key="4">
    <source>
        <dbReference type="SAM" id="MobiDB-lite"/>
    </source>
</evidence>
<feature type="domain" description="RRM" evidence="5">
    <location>
        <begin position="185"/>
        <end position="257"/>
    </location>
</feature>
<reference evidence="6" key="1">
    <citation type="submission" date="2021-01" db="UniProtKB">
        <authorList>
            <consortium name="EnsemblMetazoa"/>
        </authorList>
    </citation>
    <scope>IDENTIFICATION</scope>
</reference>
<feature type="compositionally biased region" description="Low complexity" evidence="4">
    <location>
        <begin position="471"/>
        <end position="480"/>
    </location>
</feature>
<feature type="compositionally biased region" description="Low complexity" evidence="4">
    <location>
        <begin position="112"/>
        <end position="165"/>
    </location>
</feature>
<dbReference type="OrthoDB" id="10067824at2759"/>
<feature type="region of interest" description="Disordered" evidence="4">
    <location>
        <begin position="1"/>
        <end position="178"/>
    </location>
</feature>
<feature type="compositionally biased region" description="Polar residues" evidence="4">
    <location>
        <begin position="30"/>
        <end position="62"/>
    </location>
</feature>
<dbReference type="GeneID" id="136802384"/>
<dbReference type="Pfam" id="PF00076">
    <property type="entry name" value="RRM_1"/>
    <property type="match status" value="2"/>
</dbReference>
<accession>A0A7M5U121</accession>
<organism evidence="6 7">
    <name type="scientific">Clytia hemisphaerica</name>
    <dbReference type="NCBI Taxonomy" id="252671"/>
    <lineage>
        <taxon>Eukaryota</taxon>
        <taxon>Metazoa</taxon>
        <taxon>Cnidaria</taxon>
        <taxon>Hydrozoa</taxon>
        <taxon>Hydroidolina</taxon>
        <taxon>Leptothecata</taxon>
        <taxon>Obeliida</taxon>
        <taxon>Clytiidae</taxon>
        <taxon>Clytia</taxon>
    </lineage>
</organism>
<feature type="region of interest" description="Disordered" evidence="4">
    <location>
        <begin position="511"/>
        <end position="567"/>
    </location>
</feature>
<feature type="compositionally biased region" description="Pro residues" evidence="4">
    <location>
        <begin position="535"/>
        <end position="553"/>
    </location>
</feature>
<dbReference type="EnsemblMetazoa" id="CLYHEMT004630.1">
    <property type="protein sequence ID" value="CLYHEMP004630.1"/>
    <property type="gene ID" value="CLYHEMG004630"/>
</dbReference>
<proteinExistence type="predicted"/>
<dbReference type="InterPro" id="IPR012975">
    <property type="entry name" value="NOPS"/>
</dbReference>
<dbReference type="Proteomes" id="UP000594262">
    <property type="component" value="Unplaced"/>
</dbReference>
<dbReference type="Pfam" id="PF08075">
    <property type="entry name" value="NOPS"/>
    <property type="match status" value="1"/>
</dbReference>
<keyword evidence="1" id="KW-0677">Repeat</keyword>
<name>A0A7M5U121_9CNID</name>
<dbReference type="SUPFAM" id="SSF54928">
    <property type="entry name" value="RNA-binding domain, RBD"/>
    <property type="match status" value="2"/>
</dbReference>
<evidence type="ECO:0000256" key="2">
    <source>
        <dbReference type="ARBA" id="ARBA00022884"/>
    </source>
</evidence>
<dbReference type="FunFam" id="3.30.70.330:FF:000043">
    <property type="entry name" value="paraspeckle component 1 isoform X1"/>
    <property type="match status" value="1"/>
</dbReference>
<evidence type="ECO:0000256" key="3">
    <source>
        <dbReference type="PROSITE-ProRule" id="PRU00176"/>
    </source>
</evidence>
<dbReference type="AlphaFoldDB" id="A0A7M5U121"/>
<feature type="domain" description="RRM" evidence="5">
    <location>
        <begin position="259"/>
        <end position="337"/>
    </location>
</feature>
<feature type="compositionally biased region" description="Gly residues" evidence="4">
    <location>
        <begin position="451"/>
        <end position="470"/>
    </location>
</feature>
<evidence type="ECO:0000256" key="1">
    <source>
        <dbReference type="ARBA" id="ARBA00022737"/>
    </source>
</evidence>
<evidence type="ECO:0000313" key="7">
    <source>
        <dbReference type="Proteomes" id="UP000594262"/>
    </source>
</evidence>
<dbReference type="Gene3D" id="3.30.70.330">
    <property type="match status" value="2"/>
</dbReference>
<dbReference type="InterPro" id="IPR000504">
    <property type="entry name" value="RRM_dom"/>
</dbReference>
<feature type="compositionally biased region" description="Polar residues" evidence="4">
    <location>
        <begin position="481"/>
        <end position="494"/>
    </location>
</feature>
<evidence type="ECO:0000313" key="6">
    <source>
        <dbReference type="EnsemblMetazoa" id="CLYHEMP004630.1"/>
    </source>
</evidence>
<sequence>MRGGGRGQQRGRRSFEGNQRGRGRGGNRQSFSPRNNHSNSPQRYRFNNTPSKTNAEKTTTPTAIKPEETKAPTPNNQQNRQRSRSPVDRNTTSNTKQEVKTEQASPVVPESKPAATTPKPAANSKPANSPKPGNKNNTPNKPNNTPNKPNNTPNKPNNTANANNDNNERVRYTGRPGEKKFSNKCRLFVANLNTNMTEDEVKGLFTPFGELSEIFFNKEKGFGFVRLDYRINAEDAKRALDKKLVKGRNIQVRYATHASSIELHGLDEYTSNELINDAMSQFGKVEKANIICDERGKSRGYAIVEFEWKKSAQKVLDRFKNELFVLGRLPKPVFAKPLLYQDDEGGITEESLQRFPNYHAEREFQPRFVSADSFEYQMACKWRDLNLEEQEKKAQLDQELQNARYNVQMEMESLKEERDAMKMREELARRQEELRMLEEDIQKKRHMPQMGHGGPPMMGGPQGPGFGGRGPSQSGPRGPQNNYRARNPNNHDQMNQLNLNKARAALQNAGFGVGSPQSGSGILQHQGGVLGNPGPRGPPMRMRPPFGGPPPRHMGPRGGDMQHRPRR</sequence>
<evidence type="ECO:0000259" key="5">
    <source>
        <dbReference type="PROSITE" id="PS50102"/>
    </source>
</evidence>
<dbReference type="SMART" id="SM00360">
    <property type="entry name" value="RRM"/>
    <property type="match status" value="2"/>
</dbReference>
<dbReference type="Gene3D" id="6.10.250.1170">
    <property type="match status" value="1"/>
</dbReference>
<dbReference type="PROSITE" id="PS50102">
    <property type="entry name" value="RRM"/>
    <property type="match status" value="2"/>
</dbReference>
<keyword evidence="2 3" id="KW-0694">RNA-binding</keyword>
<dbReference type="InterPro" id="IPR012677">
    <property type="entry name" value="Nucleotide-bd_a/b_plait_sf"/>
</dbReference>
<keyword evidence="7" id="KW-1185">Reference proteome</keyword>
<dbReference type="RefSeq" id="XP_066915220.1">
    <property type="nucleotide sequence ID" value="XM_067059119.1"/>
</dbReference>
<dbReference type="InterPro" id="IPR035979">
    <property type="entry name" value="RBD_domain_sf"/>
</dbReference>
<dbReference type="PANTHER" id="PTHR23189">
    <property type="entry name" value="RNA RECOGNITION MOTIF-CONTAINING"/>
    <property type="match status" value="1"/>
</dbReference>
<feature type="region of interest" description="Disordered" evidence="4">
    <location>
        <begin position="444"/>
        <end position="494"/>
    </location>
</feature>